<evidence type="ECO:0000256" key="1">
    <source>
        <dbReference type="SAM" id="MobiDB-lite"/>
    </source>
</evidence>
<sequence length="306" mass="33876">MFWFSESLFLKGGAMSTDPTEGAPVVPGGAEATKAERSDTPLTEAEATQKGIKNFSLERFPITPAAHDFLKQNGMAPYQPFWQRFWDGLRRRAAEASKQLTRAEVETLLKEYSDIVSEERAEHGALYQAETDKMAPEAEFTCQFPGGCTDKVTSTTWNYVVRGIVWVHRAGPKQGQPIRRGVFMINVNPKDGGTQIVGLCRAHLRQCVRDRQAAGMDSRSFPYEDAYRIVATIDGRREGRQEMLRGAVPPRHLRRASDEAAARMLGISTGQVLSEGATPPGTPVGNVRLEKDGPPADRSGKRRSQR</sequence>
<dbReference type="AlphaFoldDB" id="A0A1G1ZPR8"/>
<proteinExistence type="predicted"/>
<dbReference type="Proteomes" id="UP000177942">
    <property type="component" value="Unassembled WGS sequence"/>
</dbReference>
<accession>A0A1G1ZPR8</accession>
<feature type="region of interest" description="Disordered" evidence="1">
    <location>
        <begin position="269"/>
        <end position="306"/>
    </location>
</feature>
<dbReference type="EMBL" id="MHJJ01000007">
    <property type="protein sequence ID" value="OGY65740.1"/>
    <property type="molecule type" value="Genomic_DNA"/>
</dbReference>
<gene>
    <name evidence="2" type="ORF">A3A16_03960</name>
</gene>
<organism evidence="2 3">
    <name type="scientific">Candidatus Harrisonbacteria bacterium RIFCSPLOWO2_01_FULL_44_18</name>
    <dbReference type="NCBI Taxonomy" id="1798407"/>
    <lineage>
        <taxon>Bacteria</taxon>
        <taxon>Candidatus Harrisoniibacteriota</taxon>
    </lineage>
</organism>
<evidence type="ECO:0000313" key="2">
    <source>
        <dbReference type="EMBL" id="OGY65740.1"/>
    </source>
</evidence>
<dbReference type="STRING" id="1798407.A3A16_03960"/>
<name>A0A1G1ZPR8_9BACT</name>
<comment type="caution">
    <text evidence="2">The sequence shown here is derived from an EMBL/GenBank/DDBJ whole genome shotgun (WGS) entry which is preliminary data.</text>
</comment>
<feature type="region of interest" description="Disordered" evidence="1">
    <location>
        <begin position="15"/>
        <end position="44"/>
    </location>
</feature>
<protein>
    <submittedName>
        <fullName evidence="2">Uncharacterized protein</fullName>
    </submittedName>
</protein>
<feature type="compositionally biased region" description="Basic and acidic residues" evidence="1">
    <location>
        <begin position="288"/>
        <end position="299"/>
    </location>
</feature>
<evidence type="ECO:0000313" key="3">
    <source>
        <dbReference type="Proteomes" id="UP000177942"/>
    </source>
</evidence>
<reference evidence="2 3" key="1">
    <citation type="journal article" date="2016" name="Nat. Commun.">
        <title>Thousands of microbial genomes shed light on interconnected biogeochemical processes in an aquifer system.</title>
        <authorList>
            <person name="Anantharaman K."/>
            <person name="Brown C.T."/>
            <person name="Hug L.A."/>
            <person name="Sharon I."/>
            <person name="Castelle C.J."/>
            <person name="Probst A.J."/>
            <person name="Thomas B.C."/>
            <person name="Singh A."/>
            <person name="Wilkins M.J."/>
            <person name="Karaoz U."/>
            <person name="Brodie E.L."/>
            <person name="Williams K.H."/>
            <person name="Hubbard S.S."/>
            <person name="Banfield J.F."/>
        </authorList>
    </citation>
    <scope>NUCLEOTIDE SEQUENCE [LARGE SCALE GENOMIC DNA]</scope>
</reference>